<gene>
    <name evidence="8" type="ORF">PSALAMII_LOCUS11</name>
</gene>
<dbReference type="PROSITE" id="PS50850">
    <property type="entry name" value="MFS"/>
    <property type="match status" value="1"/>
</dbReference>
<proteinExistence type="inferred from homology"/>
<dbReference type="GO" id="GO:0005886">
    <property type="term" value="C:plasma membrane"/>
    <property type="evidence" value="ECO:0007669"/>
    <property type="project" value="TreeGrafter"/>
</dbReference>
<name>A0A9W4I4N9_9EURO</name>
<dbReference type="InterPro" id="IPR036259">
    <property type="entry name" value="MFS_trans_sf"/>
</dbReference>
<dbReference type="EMBL" id="CAJVPD010000002">
    <property type="protein sequence ID" value="CAG8218120.1"/>
    <property type="molecule type" value="Genomic_DNA"/>
</dbReference>
<feature type="transmembrane region" description="Helical" evidence="6">
    <location>
        <begin position="45"/>
        <end position="66"/>
    </location>
</feature>
<keyword evidence="4 6" id="KW-1133">Transmembrane helix</keyword>
<dbReference type="Gene3D" id="1.20.1720.10">
    <property type="entry name" value="Multidrug resistance protein D"/>
    <property type="match status" value="1"/>
</dbReference>
<feature type="transmembrane region" description="Helical" evidence="6">
    <location>
        <begin position="264"/>
        <end position="284"/>
    </location>
</feature>
<evidence type="ECO:0000313" key="9">
    <source>
        <dbReference type="Proteomes" id="UP001152592"/>
    </source>
</evidence>
<feature type="transmembrane region" description="Helical" evidence="6">
    <location>
        <begin position="112"/>
        <end position="134"/>
    </location>
</feature>
<evidence type="ECO:0000256" key="5">
    <source>
        <dbReference type="ARBA" id="ARBA00023136"/>
    </source>
</evidence>
<dbReference type="Pfam" id="PF07690">
    <property type="entry name" value="MFS_1"/>
    <property type="match status" value="1"/>
</dbReference>
<sequence length="445" mass="47055">MCASSLTYGKLYCMLPMKNVFIVSLGIFMVGSVLCAVASTSAAFIVGRAIAGLGGAGIVNGANIMISHVAPLRYRPMLLGLAGGVECMAIAVGPIIAGAITTYSTWRVCFYINIPVSVIAIVVAVTCVSHAELAREPTEATQFGDIFEFFQKIDVPGIMILIPMVVCLLLGLQWGGSTYAWKSAPVIVTLVAAAVLLGIFGIQQQRKGPLATVQPGMLRYRSVTLGACMSFCNAAALYIVGYYLLLWYQTVLSFSVFKSGIYDLAYDLGFVLSILSAGFITSWIGYYTPTMVAGSTLMSIGAGLLTTLNPGSNMVAVIFYQIIFSVGNGLAYQQPYVAVQTVLKKELIPSALTMLSFAQSLGGTISLAAAQAAYLSSLDTHEGNQIGISADGMALIYGSGKATLDIMNQAIVAPFYIATAFSAFTMISALGVNWNSVKENKKDAK</sequence>
<comment type="similarity">
    <text evidence="2">Belongs to the major facilitator superfamily. TCR/Tet family.</text>
</comment>
<keyword evidence="5 6" id="KW-0472">Membrane</keyword>
<evidence type="ECO:0000256" key="3">
    <source>
        <dbReference type="ARBA" id="ARBA00022692"/>
    </source>
</evidence>
<evidence type="ECO:0000256" key="4">
    <source>
        <dbReference type="ARBA" id="ARBA00022989"/>
    </source>
</evidence>
<dbReference type="InterPro" id="IPR011701">
    <property type="entry name" value="MFS"/>
</dbReference>
<dbReference type="OrthoDB" id="408152at2759"/>
<dbReference type="PANTHER" id="PTHR23501">
    <property type="entry name" value="MAJOR FACILITATOR SUPERFAMILY"/>
    <property type="match status" value="1"/>
</dbReference>
<organism evidence="8 9">
    <name type="scientific">Penicillium salamii</name>
    <dbReference type="NCBI Taxonomy" id="1612424"/>
    <lineage>
        <taxon>Eukaryota</taxon>
        <taxon>Fungi</taxon>
        <taxon>Dikarya</taxon>
        <taxon>Ascomycota</taxon>
        <taxon>Pezizomycotina</taxon>
        <taxon>Eurotiomycetes</taxon>
        <taxon>Eurotiomycetidae</taxon>
        <taxon>Eurotiales</taxon>
        <taxon>Aspergillaceae</taxon>
        <taxon>Penicillium</taxon>
    </lineage>
</organism>
<comment type="caution">
    <text evidence="8">The sequence shown here is derived from an EMBL/GenBank/DDBJ whole genome shotgun (WGS) entry which is preliminary data.</text>
</comment>
<dbReference type="SUPFAM" id="SSF103473">
    <property type="entry name" value="MFS general substrate transporter"/>
    <property type="match status" value="1"/>
</dbReference>
<feature type="domain" description="Major facilitator superfamily (MFS) profile" evidence="7">
    <location>
        <begin position="1"/>
        <end position="437"/>
    </location>
</feature>
<evidence type="ECO:0000259" key="7">
    <source>
        <dbReference type="PROSITE" id="PS50850"/>
    </source>
</evidence>
<dbReference type="Gene3D" id="1.20.1250.20">
    <property type="entry name" value="MFS general substrate transporter like domains"/>
    <property type="match status" value="1"/>
</dbReference>
<feature type="transmembrane region" description="Helical" evidence="6">
    <location>
        <begin position="20"/>
        <end position="39"/>
    </location>
</feature>
<evidence type="ECO:0000313" key="8">
    <source>
        <dbReference type="EMBL" id="CAG8218120.1"/>
    </source>
</evidence>
<evidence type="ECO:0000256" key="2">
    <source>
        <dbReference type="ARBA" id="ARBA00007520"/>
    </source>
</evidence>
<feature type="transmembrane region" description="Helical" evidence="6">
    <location>
        <begin position="180"/>
        <end position="202"/>
    </location>
</feature>
<dbReference type="Proteomes" id="UP001152592">
    <property type="component" value="Unassembled WGS sequence"/>
</dbReference>
<dbReference type="InterPro" id="IPR020846">
    <property type="entry name" value="MFS_dom"/>
</dbReference>
<feature type="transmembrane region" description="Helical" evidence="6">
    <location>
        <begin position="223"/>
        <end position="244"/>
    </location>
</feature>
<dbReference type="PANTHER" id="PTHR23501:SF199">
    <property type="entry name" value="MFS EFFLUX TRANSPORTER INPD-RELATED"/>
    <property type="match status" value="1"/>
</dbReference>
<dbReference type="AlphaFoldDB" id="A0A9W4I4N9"/>
<feature type="transmembrane region" description="Helical" evidence="6">
    <location>
        <begin position="155"/>
        <end position="174"/>
    </location>
</feature>
<dbReference type="GO" id="GO:0022857">
    <property type="term" value="F:transmembrane transporter activity"/>
    <property type="evidence" value="ECO:0007669"/>
    <property type="project" value="InterPro"/>
</dbReference>
<comment type="subcellular location">
    <subcellularLocation>
        <location evidence="1">Membrane</location>
        <topology evidence="1">Multi-pass membrane protein</topology>
    </subcellularLocation>
</comment>
<keyword evidence="3 6" id="KW-0812">Transmembrane</keyword>
<protein>
    <recommendedName>
        <fullName evidence="7">Major facilitator superfamily (MFS) profile domain-containing protein</fullName>
    </recommendedName>
</protein>
<feature type="transmembrane region" description="Helical" evidence="6">
    <location>
        <begin position="78"/>
        <end position="100"/>
    </location>
</feature>
<reference evidence="8" key="1">
    <citation type="submission" date="2021-07" db="EMBL/GenBank/DDBJ databases">
        <authorList>
            <person name="Branca A.L. A."/>
        </authorList>
    </citation>
    <scope>NUCLEOTIDE SEQUENCE</scope>
</reference>
<evidence type="ECO:0000256" key="6">
    <source>
        <dbReference type="SAM" id="Phobius"/>
    </source>
</evidence>
<evidence type="ECO:0000256" key="1">
    <source>
        <dbReference type="ARBA" id="ARBA00004141"/>
    </source>
</evidence>
<accession>A0A9W4I4N9</accession>
<feature type="transmembrane region" description="Helical" evidence="6">
    <location>
        <begin position="411"/>
        <end position="432"/>
    </location>
</feature>